<gene>
    <name evidence="2" type="primary">pldB</name>
    <name evidence="2" type="ORF">ASD8599_01419</name>
</gene>
<dbReference type="AlphaFoldDB" id="A0A2R8BC83"/>
<dbReference type="PANTHER" id="PTHR11614">
    <property type="entry name" value="PHOSPHOLIPASE-RELATED"/>
    <property type="match status" value="1"/>
</dbReference>
<feature type="domain" description="Serine aminopeptidase S33" evidence="1">
    <location>
        <begin position="43"/>
        <end position="295"/>
    </location>
</feature>
<evidence type="ECO:0000313" key="2">
    <source>
        <dbReference type="EMBL" id="SPH20680.1"/>
    </source>
</evidence>
<dbReference type="InterPro" id="IPR051044">
    <property type="entry name" value="MAG_DAG_Lipase"/>
</dbReference>
<keyword evidence="2" id="KW-0378">Hydrolase</keyword>
<dbReference type="SUPFAM" id="SSF53474">
    <property type="entry name" value="alpha/beta-Hydrolases"/>
    <property type="match status" value="1"/>
</dbReference>
<organism evidence="2 3">
    <name type="scientific">Ascidiaceihabitans donghaensis</name>
    <dbReference type="NCBI Taxonomy" id="1510460"/>
    <lineage>
        <taxon>Bacteria</taxon>
        <taxon>Pseudomonadati</taxon>
        <taxon>Pseudomonadota</taxon>
        <taxon>Alphaproteobacteria</taxon>
        <taxon>Rhodobacterales</taxon>
        <taxon>Paracoccaceae</taxon>
        <taxon>Ascidiaceihabitans</taxon>
    </lineage>
</organism>
<reference evidence="2 3" key="1">
    <citation type="submission" date="2018-03" db="EMBL/GenBank/DDBJ databases">
        <authorList>
            <person name="Keele B.F."/>
        </authorList>
    </citation>
    <scope>NUCLEOTIDE SEQUENCE [LARGE SCALE GENOMIC DNA]</scope>
    <source>
        <strain evidence="2 3">CECT 8599</strain>
    </source>
</reference>
<dbReference type="EMBL" id="OMOR01000001">
    <property type="protein sequence ID" value="SPH20680.1"/>
    <property type="molecule type" value="Genomic_DNA"/>
</dbReference>
<protein>
    <submittedName>
        <fullName evidence="2">Lysophospholipase L2</fullName>
        <ecNumber evidence="2">3.1.1.5</ecNumber>
    </submittedName>
</protein>
<evidence type="ECO:0000313" key="3">
    <source>
        <dbReference type="Proteomes" id="UP000244880"/>
    </source>
</evidence>
<proteinExistence type="predicted"/>
<evidence type="ECO:0000259" key="1">
    <source>
        <dbReference type="Pfam" id="PF12146"/>
    </source>
</evidence>
<accession>A0A2R8BC83</accession>
<dbReference type="Gene3D" id="3.40.50.1820">
    <property type="entry name" value="alpha/beta hydrolase"/>
    <property type="match status" value="1"/>
</dbReference>
<dbReference type="GO" id="GO:0004622">
    <property type="term" value="F:phosphatidylcholine lysophospholipase activity"/>
    <property type="evidence" value="ECO:0007669"/>
    <property type="project" value="UniProtKB-EC"/>
</dbReference>
<dbReference type="EC" id="3.1.1.5" evidence="2"/>
<dbReference type="RefSeq" id="WP_108827856.1">
    <property type="nucleotide sequence ID" value="NZ_OMOR01000001.1"/>
</dbReference>
<dbReference type="InterPro" id="IPR022742">
    <property type="entry name" value="Hydrolase_4"/>
</dbReference>
<sequence>MSLSIAPLFTDVCAGPPSGAAFWVHTEDGLRLRFGAWNREGTNKGTILVFPGRTEYVEKYGPAACEFAARGYATVAIDWRGQGLADRMLDDPRIGHVGDFEDYQKDVAAIMDALDQLDLPKPYFMVGHSMGGCIGLRALYNGLDVAACAFTAPMWGIRISPFLRPLAWALGHSMPVMGQDHRIAPTTFPEPYVHIAPFEDNKLTTDPDTYTRLQDQLTAHPGLALGGPSFAWLRKALFETQDLAKLPAPNLTCATFLGTNERIVHVQRIEDRMAGWENGTLVMVENGEHEVLMETPQMRASVFDGIAKTFRSVTTPAA</sequence>
<dbReference type="Proteomes" id="UP000244880">
    <property type="component" value="Unassembled WGS sequence"/>
</dbReference>
<dbReference type="OrthoDB" id="9788260at2"/>
<dbReference type="Pfam" id="PF12146">
    <property type="entry name" value="Hydrolase_4"/>
    <property type="match status" value="1"/>
</dbReference>
<dbReference type="InterPro" id="IPR029058">
    <property type="entry name" value="AB_hydrolase_fold"/>
</dbReference>
<name>A0A2R8BC83_9RHOB</name>
<keyword evidence="3" id="KW-1185">Reference proteome</keyword>